<accession>A0A7W8DJA9</accession>
<evidence type="ECO:0000313" key="1">
    <source>
        <dbReference type="EMBL" id="MBB5031939.1"/>
    </source>
</evidence>
<sequence>MLSFLVVPAYAWGAALTVWLYGKTIGRPKKKMYLDTDTQRPVVLYISHSLFSISPPRWTVLTVVTACVLTVLSYGRPVVDFISKTQLMAPPSPAKAAYMEANRLIDTDKGKTGYGNTPIAERLAENFSEKVRRERELGVQKPETSSFFGLSNDKFLSYCQINPESCVFMVHVPGLRNFDKEARRFMTGMAWTQACRQAATLQPQPRLVVVGVRGVALYDEVVEGGLPDATLLKANVENEQWDRGIEHRYSEAEAQARLEKYFEPHAAGAVLPALSRDQRLAGSILALASTEAEVVLPTPMRDWKDPTGRVMRASFEGFTTASQDTGRFKRSDGKFFNVPLSRLCKEDQATLRNIAAQLAP</sequence>
<organism evidence="1 2">
    <name type="scientific">Prosthecobacter vanneervenii</name>
    <dbReference type="NCBI Taxonomy" id="48466"/>
    <lineage>
        <taxon>Bacteria</taxon>
        <taxon>Pseudomonadati</taxon>
        <taxon>Verrucomicrobiota</taxon>
        <taxon>Verrucomicrobiia</taxon>
        <taxon>Verrucomicrobiales</taxon>
        <taxon>Verrucomicrobiaceae</taxon>
        <taxon>Prosthecobacter</taxon>
    </lineage>
</organism>
<gene>
    <name evidence="1" type="ORF">HNQ65_001507</name>
</gene>
<dbReference type="Gene3D" id="2.30.30.700">
    <property type="entry name" value="SLA1 homology domain 1"/>
    <property type="match status" value="1"/>
</dbReference>
<comment type="caution">
    <text evidence="1">The sequence shown here is derived from an EMBL/GenBank/DDBJ whole genome shotgun (WGS) entry which is preliminary data.</text>
</comment>
<dbReference type="Proteomes" id="UP000590740">
    <property type="component" value="Unassembled WGS sequence"/>
</dbReference>
<name>A0A7W8DJA9_9BACT</name>
<reference evidence="1 2" key="1">
    <citation type="submission" date="2020-08" db="EMBL/GenBank/DDBJ databases">
        <title>Genomic Encyclopedia of Type Strains, Phase IV (KMG-IV): sequencing the most valuable type-strain genomes for metagenomic binning, comparative biology and taxonomic classification.</title>
        <authorList>
            <person name="Goeker M."/>
        </authorList>
    </citation>
    <scope>NUCLEOTIDE SEQUENCE [LARGE SCALE GENOMIC DNA]</scope>
    <source>
        <strain evidence="1 2">DSM 12252</strain>
    </source>
</reference>
<proteinExistence type="predicted"/>
<evidence type="ECO:0000313" key="2">
    <source>
        <dbReference type="Proteomes" id="UP000590740"/>
    </source>
</evidence>
<dbReference type="AlphaFoldDB" id="A0A7W8DJA9"/>
<protein>
    <submittedName>
        <fullName evidence="1">Uncharacterized protein</fullName>
    </submittedName>
</protein>
<dbReference type="EMBL" id="JACHIG010000002">
    <property type="protein sequence ID" value="MBB5031939.1"/>
    <property type="molecule type" value="Genomic_DNA"/>
</dbReference>
<keyword evidence="2" id="KW-1185">Reference proteome</keyword>
<dbReference type="RefSeq" id="WP_184338863.1">
    <property type="nucleotide sequence ID" value="NZ_JACHIG010000002.1"/>
</dbReference>